<reference evidence="1" key="1">
    <citation type="journal article" date="2020" name="Nature">
        <title>Giant virus diversity and host interactions through global metagenomics.</title>
        <authorList>
            <person name="Schulz F."/>
            <person name="Roux S."/>
            <person name="Paez-Espino D."/>
            <person name="Jungbluth S."/>
            <person name="Walsh D.A."/>
            <person name="Denef V.J."/>
            <person name="McMahon K.D."/>
            <person name="Konstantinidis K.T."/>
            <person name="Eloe-Fadrosh E.A."/>
            <person name="Kyrpides N.C."/>
            <person name="Woyke T."/>
        </authorList>
    </citation>
    <scope>NUCLEOTIDE SEQUENCE</scope>
    <source>
        <strain evidence="1">GVMAG-M-3300023184-51</strain>
    </source>
</reference>
<proteinExistence type="predicted"/>
<dbReference type="EMBL" id="MN740118">
    <property type="protein sequence ID" value="QHT88478.1"/>
    <property type="molecule type" value="Genomic_DNA"/>
</dbReference>
<organism evidence="1">
    <name type="scientific">viral metagenome</name>
    <dbReference type="NCBI Taxonomy" id="1070528"/>
    <lineage>
        <taxon>unclassified sequences</taxon>
        <taxon>metagenomes</taxon>
        <taxon>organismal metagenomes</taxon>
    </lineage>
</organism>
<protein>
    <submittedName>
        <fullName evidence="1">Uncharacterized protein</fullName>
    </submittedName>
</protein>
<evidence type="ECO:0000313" key="1">
    <source>
        <dbReference type="EMBL" id="QHT88478.1"/>
    </source>
</evidence>
<accession>A0A6C0I643</accession>
<dbReference type="AlphaFoldDB" id="A0A6C0I643"/>
<sequence>MVYSIDNLIQQCGKQTAMDILPSLFIKINTSSAVEKMSMLDYEYDVFFNISSYMVTNELIKAYINKENSTEYVQELMSVISLFYNCRNSIDSADVDYIVISYLGDFQVRFKNKSATDKPYGKSLYLDMQSLRIALIDEYTIQIWRRNYMVFRNGVKMIGGYFALKYVLDYFGINYYNWSGLIGM</sequence>
<name>A0A6C0I643_9ZZZZ</name>